<dbReference type="PANTHER" id="PTHR46025:SF3">
    <property type="entry name" value="XYLOSYLTRANSFERASE OXT"/>
    <property type="match status" value="1"/>
</dbReference>
<keyword evidence="3" id="KW-0328">Glycosyltransferase</keyword>
<keyword evidence="4" id="KW-0808">Transferase</keyword>
<evidence type="ECO:0000256" key="2">
    <source>
        <dbReference type="ARBA" id="ARBA00004648"/>
    </source>
</evidence>
<gene>
    <name evidence="16" type="ORF">FHW23_001960</name>
</gene>
<dbReference type="InterPro" id="IPR043538">
    <property type="entry name" value="XYLT"/>
</dbReference>
<dbReference type="InterPro" id="IPR003406">
    <property type="entry name" value="Glyco_trans_14"/>
</dbReference>
<organism evidence="16 17">
    <name type="scientific">Curtobacterium pusillum</name>
    <dbReference type="NCBI Taxonomy" id="69373"/>
    <lineage>
        <taxon>Bacteria</taxon>
        <taxon>Bacillati</taxon>
        <taxon>Actinomycetota</taxon>
        <taxon>Actinomycetes</taxon>
        <taxon>Micrococcales</taxon>
        <taxon>Microbacteriaceae</taxon>
        <taxon>Curtobacterium</taxon>
    </lineage>
</organism>
<sequence length="326" mass="35683">MATFPAAPACIVLAHEDPRHVRRLVEALDPFPVFLHCDAKTPESVFRAMTDGLPDRVRLLPRISTGWAKWENVAAEVSGYRAALAATDATHVAVLTGSDYPLANPAEVTALLEAHREESFVAVHPLPYEAWGRDGGRARIRYRHWAWRKHMLRLPLPRRVPRDVVFAGGSQLKVLARHHAASVVDAFDRRPDLVRFWRRAWIADESFVPSVLSSPALTPGFAEEHVAHPLWWIGWDGSARKSPPWLSLPDAERLLARRTGSDVDLPHVFARKFSTERSSDLLDLVDEAFGLRPEAVLAAAAPVASAGPASGPASPPSAAAPGVIAP</sequence>
<accession>A0AAW3T798</accession>
<proteinExistence type="predicted"/>
<dbReference type="GO" id="GO:0015012">
    <property type="term" value="P:heparan sulfate proteoglycan biosynthetic process"/>
    <property type="evidence" value="ECO:0007669"/>
    <property type="project" value="TreeGrafter"/>
</dbReference>
<evidence type="ECO:0000313" key="17">
    <source>
        <dbReference type="Proteomes" id="UP000590225"/>
    </source>
</evidence>
<evidence type="ECO:0000256" key="1">
    <source>
        <dbReference type="ARBA" id="ARBA00004323"/>
    </source>
</evidence>
<comment type="subcellular location">
    <subcellularLocation>
        <location evidence="2">Endoplasmic reticulum membrane</location>
        <topology evidence="2">Single-pass type II membrane protein</topology>
    </subcellularLocation>
    <subcellularLocation>
        <location evidence="1">Golgi apparatus membrane</location>
        <topology evidence="1">Single-pass type II membrane protein</topology>
    </subcellularLocation>
</comment>
<dbReference type="Pfam" id="PF02485">
    <property type="entry name" value="Branch"/>
    <property type="match status" value="1"/>
</dbReference>
<dbReference type="GO" id="GO:0030158">
    <property type="term" value="F:protein xylosyltransferase activity"/>
    <property type="evidence" value="ECO:0007669"/>
    <property type="project" value="InterPro"/>
</dbReference>
<dbReference type="GO" id="GO:0016020">
    <property type="term" value="C:membrane"/>
    <property type="evidence" value="ECO:0007669"/>
    <property type="project" value="InterPro"/>
</dbReference>
<keyword evidence="5" id="KW-0812">Transmembrane</keyword>
<keyword evidence="7" id="KW-0256">Endoplasmic reticulum</keyword>
<evidence type="ECO:0000313" key="16">
    <source>
        <dbReference type="EMBL" id="MBA8990714.1"/>
    </source>
</evidence>
<evidence type="ECO:0000256" key="10">
    <source>
        <dbReference type="ARBA" id="ARBA00023034"/>
    </source>
</evidence>
<keyword evidence="13" id="KW-0325">Glycoprotein</keyword>
<evidence type="ECO:0000256" key="3">
    <source>
        <dbReference type="ARBA" id="ARBA00022676"/>
    </source>
</evidence>
<evidence type="ECO:0000256" key="12">
    <source>
        <dbReference type="ARBA" id="ARBA00023157"/>
    </source>
</evidence>
<evidence type="ECO:0000256" key="15">
    <source>
        <dbReference type="SAM" id="MobiDB-lite"/>
    </source>
</evidence>
<dbReference type="GO" id="GO:0050650">
    <property type="term" value="P:chondroitin sulfate proteoglycan biosynthetic process"/>
    <property type="evidence" value="ECO:0007669"/>
    <property type="project" value="TreeGrafter"/>
</dbReference>
<dbReference type="RefSeq" id="WP_182515981.1">
    <property type="nucleotide sequence ID" value="NZ_JACGXP010000002.1"/>
</dbReference>
<evidence type="ECO:0000256" key="7">
    <source>
        <dbReference type="ARBA" id="ARBA00022824"/>
    </source>
</evidence>
<name>A0AAW3T798_9MICO</name>
<feature type="region of interest" description="Disordered" evidence="15">
    <location>
        <begin position="304"/>
        <end position="326"/>
    </location>
</feature>
<evidence type="ECO:0000256" key="9">
    <source>
        <dbReference type="ARBA" id="ARBA00022989"/>
    </source>
</evidence>
<dbReference type="Proteomes" id="UP000590225">
    <property type="component" value="Unassembled WGS sequence"/>
</dbReference>
<evidence type="ECO:0000256" key="8">
    <source>
        <dbReference type="ARBA" id="ARBA00022968"/>
    </source>
</evidence>
<dbReference type="AlphaFoldDB" id="A0AAW3T798"/>
<evidence type="ECO:0000256" key="5">
    <source>
        <dbReference type="ARBA" id="ARBA00022692"/>
    </source>
</evidence>
<keyword evidence="10" id="KW-0333">Golgi apparatus</keyword>
<comment type="caution">
    <text evidence="16">The sequence shown here is derived from an EMBL/GenBank/DDBJ whole genome shotgun (WGS) entry which is preliminary data.</text>
</comment>
<keyword evidence="9" id="KW-1133">Transmembrane helix</keyword>
<reference evidence="16 17" key="1">
    <citation type="submission" date="2020-07" db="EMBL/GenBank/DDBJ databases">
        <title>Above-ground endophytic microbial communities from plants in different locations in the United States.</title>
        <authorList>
            <person name="Frank C."/>
        </authorList>
    </citation>
    <scope>NUCLEOTIDE SEQUENCE [LARGE SCALE GENOMIC DNA]</scope>
    <source>
        <strain evidence="16 17">WPL5_2</strain>
    </source>
</reference>
<keyword evidence="11" id="KW-0472">Membrane</keyword>
<dbReference type="EMBL" id="JACGXP010000002">
    <property type="protein sequence ID" value="MBA8990714.1"/>
    <property type="molecule type" value="Genomic_DNA"/>
</dbReference>
<dbReference type="GO" id="GO:0046872">
    <property type="term" value="F:metal ion binding"/>
    <property type="evidence" value="ECO:0007669"/>
    <property type="project" value="UniProtKB-KW"/>
</dbReference>
<protein>
    <recommendedName>
        <fullName evidence="14">Peptide O-xylosyltransferase</fullName>
    </recommendedName>
</protein>
<keyword evidence="6" id="KW-0479">Metal-binding</keyword>
<evidence type="ECO:0000256" key="13">
    <source>
        <dbReference type="ARBA" id="ARBA00023180"/>
    </source>
</evidence>
<evidence type="ECO:0000256" key="11">
    <source>
        <dbReference type="ARBA" id="ARBA00023136"/>
    </source>
</evidence>
<evidence type="ECO:0000256" key="14">
    <source>
        <dbReference type="ARBA" id="ARBA00042865"/>
    </source>
</evidence>
<evidence type="ECO:0000256" key="6">
    <source>
        <dbReference type="ARBA" id="ARBA00022723"/>
    </source>
</evidence>
<evidence type="ECO:0000256" key="4">
    <source>
        <dbReference type="ARBA" id="ARBA00022679"/>
    </source>
</evidence>
<keyword evidence="8" id="KW-0735">Signal-anchor</keyword>
<keyword evidence="12" id="KW-1015">Disulfide bond</keyword>
<dbReference type="PANTHER" id="PTHR46025">
    <property type="entry name" value="XYLOSYLTRANSFERASE OXT"/>
    <property type="match status" value="1"/>
</dbReference>